<gene>
    <name evidence="1" type="ORF">L6452_20134</name>
</gene>
<evidence type="ECO:0000313" key="1">
    <source>
        <dbReference type="EMBL" id="KAI3719239.1"/>
    </source>
</evidence>
<proteinExistence type="predicted"/>
<reference evidence="1 2" key="2">
    <citation type="journal article" date="2022" name="Mol. Ecol. Resour.">
        <title>The genomes of chicory, endive, great burdock and yacon provide insights into Asteraceae paleo-polyploidization history and plant inulin production.</title>
        <authorList>
            <person name="Fan W."/>
            <person name="Wang S."/>
            <person name="Wang H."/>
            <person name="Wang A."/>
            <person name="Jiang F."/>
            <person name="Liu H."/>
            <person name="Zhao H."/>
            <person name="Xu D."/>
            <person name="Zhang Y."/>
        </authorList>
    </citation>
    <scope>NUCLEOTIDE SEQUENCE [LARGE SCALE GENOMIC DNA]</scope>
    <source>
        <strain evidence="2">cv. Niubang</strain>
    </source>
</reference>
<organism evidence="1 2">
    <name type="scientific">Arctium lappa</name>
    <name type="common">Greater burdock</name>
    <name type="synonym">Lappa major</name>
    <dbReference type="NCBI Taxonomy" id="4217"/>
    <lineage>
        <taxon>Eukaryota</taxon>
        <taxon>Viridiplantae</taxon>
        <taxon>Streptophyta</taxon>
        <taxon>Embryophyta</taxon>
        <taxon>Tracheophyta</taxon>
        <taxon>Spermatophyta</taxon>
        <taxon>Magnoliopsida</taxon>
        <taxon>eudicotyledons</taxon>
        <taxon>Gunneridae</taxon>
        <taxon>Pentapetalae</taxon>
        <taxon>asterids</taxon>
        <taxon>campanulids</taxon>
        <taxon>Asterales</taxon>
        <taxon>Asteraceae</taxon>
        <taxon>Carduoideae</taxon>
        <taxon>Cardueae</taxon>
        <taxon>Arctiinae</taxon>
        <taxon>Arctium</taxon>
    </lineage>
</organism>
<protein>
    <submittedName>
        <fullName evidence="1">Uncharacterized protein</fullName>
    </submittedName>
</protein>
<accession>A0ACB9BA21</accession>
<sequence>MFLALTFFIIVVFFRSSLKPSNDCEDSHTHTHSISFLSILEAYPLSYKVDEEIVPNETYRFNDIIDETYSLANIIDEEFVPRVVHLELIKGATESHEDYKDFVPRSVHVELIEGSIRCNEEIEEFHGYDGYDEDNDDEYDEDDVDSSYEDDGNDDDDLKIRIDEFIAKHISKWKEEMLHDKFLYLEY</sequence>
<comment type="caution">
    <text evidence="1">The sequence shown here is derived from an EMBL/GenBank/DDBJ whole genome shotgun (WGS) entry which is preliminary data.</text>
</comment>
<dbReference type="EMBL" id="CM042052">
    <property type="protein sequence ID" value="KAI3719239.1"/>
    <property type="molecule type" value="Genomic_DNA"/>
</dbReference>
<dbReference type="Proteomes" id="UP001055879">
    <property type="component" value="Linkage Group LG06"/>
</dbReference>
<evidence type="ECO:0000313" key="2">
    <source>
        <dbReference type="Proteomes" id="UP001055879"/>
    </source>
</evidence>
<keyword evidence="2" id="KW-1185">Reference proteome</keyword>
<reference evidence="2" key="1">
    <citation type="journal article" date="2022" name="Mol. Ecol. Resour.">
        <title>The genomes of chicory, endive, great burdock and yacon provide insights into Asteraceae palaeo-polyploidization history and plant inulin production.</title>
        <authorList>
            <person name="Fan W."/>
            <person name="Wang S."/>
            <person name="Wang H."/>
            <person name="Wang A."/>
            <person name="Jiang F."/>
            <person name="Liu H."/>
            <person name="Zhao H."/>
            <person name="Xu D."/>
            <person name="Zhang Y."/>
        </authorList>
    </citation>
    <scope>NUCLEOTIDE SEQUENCE [LARGE SCALE GENOMIC DNA]</scope>
    <source>
        <strain evidence="2">cv. Niubang</strain>
    </source>
</reference>
<name>A0ACB9BA21_ARCLA</name>